<protein>
    <recommendedName>
        <fullName evidence="3">FXSXX-COOH protein</fullName>
    </recommendedName>
</protein>
<evidence type="ECO:0008006" key="3">
    <source>
        <dbReference type="Google" id="ProtNLM"/>
    </source>
</evidence>
<name>A0ABP6Q2P7_9ACTN</name>
<gene>
    <name evidence="1" type="ORF">GCM10010468_08890</name>
</gene>
<keyword evidence="2" id="KW-1185">Reference proteome</keyword>
<comment type="caution">
    <text evidence="1">The sequence shown here is derived from an EMBL/GenBank/DDBJ whole genome shotgun (WGS) entry which is preliminary data.</text>
</comment>
<dbReference type="Proteomes" id="UP001501237">
    <property type="component" value="Unassembled WGS sequence"/>
</dbReference>
<sequence>MTQATLPSGIDLSGLERSHLEVQDTDVLTCMLMSVLDEPPTTYRGFDNTCGGPAKKSSLREHS</sequence>
<proteinExistence type="predicted"/>
<evidence type="ECO:0000313" key="1">
    <source>
        <dbReference type="EMBL" id="GAA3197633.1"/>
    </source>
</evidence>
<accession>A0ABP6Q2P7</accession>
<reference evidence="2" key="1">
    <citation type="journal article" date="2019" name="Int. J. Syst. Evol. Microbiol.">
        <title>The Global Catalogue of Microorganisms (GCM) 10K type strain sequencing project: providing services to taxonomists for standard genome sequencing and annotation.</title>
        <authorList>
            <consortium name="The Broad Institute Genomics Platform"/>
            <consortium name="The Broad Institute Genome Sequencing Center for Infectious Disease"/>
            <person name="Wu L."/>
            <person name="Ma J."/>
        </authorList>
    </citation>
    <scope>NUCLEOTIDE SEQUENCE [LARGE SCALE GENOMIC DNA]</scope>
    <source>
        <strain evidence="2">JCM 9377</strain>
    </source>
</reference>
<dbReference type="EMBL" id="BAAAUV010000002">
    <property type="protein sequence ID" value="GAA3197633.1"/>
    <property type="molecule type" value="Genomic_DNA"/>
</dbReference>
<organism evidence="1 2">
    <name type="scientific">Actinocorallia longicatena</name>
    <dbReference type="NCBI Taxonomy" id="111803"/>
    <lineage>
        <taxon>Bacteria</taxon>
        <taxon>Bacillati</taxon>
        <taxon>Actinomycetota</taxon>
        <taxon>Actinomycetes</taxon>
        <taxon>Streptosporangiales</taxon>
        <taxon>Thermomonosporaceae</taxon>
        <taxon>Actinocorallia</taxon>
    </lineage>
</organism>
<evidence type="ECO:0000313" key="2">
    <source>
        <dbReference type="Proteomes" id="UP001501237"/>
    </source>
</evidence>
<dbReference type="RefSeq" id="WP_344822400.1">
    <property type="nucleotide sequence ID" value="NZ_BAAAUV010000002.1"/>
</dbReference>